<protein>
    <submittedName>
        <fullName evidence="2">Uncharacterized protein</fullName>
    </submittedName>
</protein>
<evidence type="ECO:0000313" key="3">
    <source>
        <dbReference type="Proteomes" id="UP000789595"/>
    </source>
</evidence>
<evidence type="ECO:0000313" key="2">
    <source>
        <dbReference type="EMBL" id="CAH0364816.1"/>
    </source>
</evidence>
<dbReference type="OrthoDB" id="2535938at2759"/>
<name>A0A8J2SC19_9STRA</name>
<dbReference type="Proteomes" id="UP000789595">
    <property type="component" value="Unassembled WGS sequence"/>
</dbReference>
<feature type="compositionally biased region" description="Polar residues" evidence="1">
    <location>
        <begin position="1"/>
        <end position="12"/>
    </location>
</feature>
<dbReference type="AlphaFoldDB" id="A0A8J2SC19"/>
<dbReference type="Gene3D" id="3.60.130.30">
    <property type="match status" value="1"/>
</dbReference>
<feature type="compositionally biased region" description="Low complexity" evidence="1">
    <location>
        <begin position="993"/>
        <end position="1012"/>
    </location>
</feature>
<dbReference type="EMBL" id="CAKKNE010000001">
    <property type="protein sequence ID" value="CAH0364816.1"/>
    <property type="molecule type" value="Genomic_DNA"/>
</dbReference>
<sequence length="1046" mass="114677">MESAPPAQSVTDAQAASTEAAPPAGPADAKPPASTLDAPQPTEAKPPKLEISPRAWAERERDKDNDLDEVPSEVTAETVLACLRRCEVQENEDRKNVRTDEDVAVRSITLGALSRSHAPARPSGWTRRQPRLARLLAEFGDKILPEGFPFASIQLNYAYASAMHTDKSNDGPSAIIALGEFTGGELWTADRGVLPCRNELRLFNGNQPHCTLPFKGERYSLIYFSSSGHDRMAPKDVQQCEALGFCRLPTAPLSHVYRPAEFATPHKEFEYTFGYHVCIAASVVSRRRVDGVRHTKNTQVTTEERCAYAVSSLNAWREDWAPHEMREACKARAKPGETLGPDSICPGLKLGYARLRSAVLRGRDRDGYGESQSAECPKGLRGAIVGVVMSHERTRGQVIKDGKTYEHLDIFQVFYLNGQSEELELDEIASSLEPRQDMSDAPDGLSAPELARRALRARGHDVGGPRYEAPRFIPRAGDVAERVARNARLHHSVNVLRKGSPDVAPACYEYVQRGGVYEVDDLVNGARLVTRIPEGAQGEDGLENLEVLAAAAGAVSKGRLSLAIPPDLRRRILFLALDVKLRLLGFDDFAFSPSLNDLCLDHETMNDKFEECDAAPPSRAAVKRIVLDLVARSVPSLPPFEKGNFREHCLEELRRELPIETWASREGDVVWVSRRDWVDSRRLAQAPDDPTSSLLVERSSTVSIGQKCRRRWLEYGTMYGIVEEGSGPLPGGGFAKYRVRWDGRIDDWYAKKQCLEYVISDGPICREDLVPAVVVPASSAHFEGGELLLYAMARKGCTIWHRTGKARSFDLAGAALRLLALCDGNGYILARDARLVDYDSEDAPACDVNDAAHANAAAIHTRRQLALRPVETDVERKPSRADRLKRRAALPRHDGPVSFDDRGSDGETKKRKRPRPSPQTRDAALLIERAAPISVRQENPKKGKSAERYELYKAATTAREYVALGGTKADLKYDIQRGWVTVLAPPVVAEAPAPAAEAGGSPGSSASSDSAPRSTDPVSYLPKVPAWPSPAKEPLPPAPASSAAPT</sequence>
<comment type="caution">
    <text evidence="2">The sequence shown here is derived from an EMBL/GenBank/DDBJ whole genome shotgun (WGS) entry which is preliminary data.</text>
</comment>
<feature type="compositionally biased region" description="Basic and acidic residues" evidence="1">
    <location>
        <begin position="871"/>
        <end position="882"/>
    </location>
</feature>
<proteinExistence type="predicted"/>
<organism evidence="2 3">
    <name type="scientific">Pelagomonas calceolata</name>
    <dbReference type="NCBI Taxonomy" id="35677"/>
    <lineage>
        <taxon>Eukaryota</taxon>
        <taxon>Sar</taxon>
        <taxon>Stramenopiles</taxon>
        <taxon>Ochrophyta</taxon>
        <taxon>Pelagophyceae</taxon>
        <taxon>Pelagomonadales</taxon>
        <taxon>Pelagomonadaceae</taxon>
        <taxon>Pelagomonas</taxon>
    </lineage>
</organism>
<keyword evidence="3" id="KW-1185">Reference proteome</keyword>
<feature type="region of interest" description="Disordered" evidence="1">
    <location>
        <begin position="871"/>
        <end position="945"/>
    </location>
</feature>
<feature type="compositionally biased region" description="Pro residues" evidence="1">
    <location>
        <begin position="1025"/>
        <end position="1039"/>
    </location>
</feature>
<evidence type="ECO:0000256" key="1">
    <source>
        <dbReference type="SAM" id="MobiDB-lite"/>
    </source>
</evidence>
<feature type="compositionally biased region" description="Basic and acidic residues" evidence="1">
    <location>
        <begin position="891"/>
        <end position="908"/>
    </location>
</feature>
<accession>A0A8J2SC19</accession>
<gene>
    <name evidence="2" type="ORF">PECAL_1P11990</name>
</gene>
<feature type="compositionally biased region" description="Low complexity" evidence="1">
    <location>
        <begin position="13"/>
        <end position="33"/>
    </location>
</feature>
<feature type="region of interest" description="Disordered" evidence="1">
    <location>
        <begin position="1"/>
        <end position="72"/>
    </location>
</feature>
<reference evidence="2" key="1">
    <citation type="submission" date="2021-11" db="EMBL/GenBank/DDBJ databases">
        <authorList>
            <consortium name="Genoscope - CEA"/>
            <person name="William W."/>
        </authorList>
    </citation>
    <scope>NUCLEOTIDE SEQUENCE</scope>
</reference>
<feature type="region of interest" description="Disordered" evidence="1">
    <location>
        <begin position="993"/>
        <end position="1046"/>
    </location>
</feature>